<dbReference type="InterPro" id="IPR005216">
    <property type="entry name" value="Citrate_lyase_ligase"/>
</dbReference>
<dbReference type="InterPro" id="IPR013166">
    <property type="entry name" value="Citrate_lyase_ligase_C"/>
</dbReference>
<name>A0AAE3V7U8_9FIRM</name>
<comment type="catalytic activity">
    <reaction evidence="3">
        <text>holo-[citrate lyase ACP] + acetate + ATP = acetyl-[citrate lyase ACP] + AMP + diphosphate</text>
        <dbReference type="Rhea" id="RHEA:23788"/>
        <dbReference type="Rhea" id="RHEA-COMP:10158"/>
        <dbReference type="Rhea" id="RHEA-COMP:13710"/>
        <dbReference type="ChEBI" id="CHEBI:30089"/>
        <dbReference type="ChEBI" id="CHEBI:30616"/>
        <dbReference type="ChEBI" id="CHEBI:33019"/>
        <dbReference type="ChEBI" id="CHEBI:82683"/>
        <dbReference type="ChEBI" id="CHEBI:137976"/>
        <dbReference type="ChEBI" id="CHEBI:456215"/>
        <dbReference type="EC" id="6.2.1.22"/>
    </reaction>
</comment>
<reference evidence="5" key="1">
    <citation type="submission" date="2023-07" db="EMBL/GenBank/DDBJ databases">
        <title>Genomic Encyclopedia of Type Strains, Phase IV (KMG-IV): sequencing the most valuable type-strain genomes for metagenomic binning, comparative biology and taxonomic classification.</title>
        <authorList>
            <person name="Goeker M."/>
        </authorList>
    </citation>
    <scope>NUCLEOTIDE SEQUENCE</scope>
    <source>
        <strain evidence="5">DSM 19659</strain>
    </source>
</reference>
<organism evidence="5 6">
    <name type="scientific">Moryella indoligenes</name>
    <dbReference type="NCBI Taxonomy" id="371674"/>
    <lineage>
        <taxon>Bacteria</taxon>
        <taxon>Bacillati</taxon>
        <taxon>Bacillota</taxon>
        <taxon>Clostridia</taxon>
        <taxon>Lachnospirales</taxon>
        <taxon>Lachnospiraceae</taxon>
        <taxon>Moryella</taxon>
    </lineage>
</organism>
<dbReference type="Proteomes" id="UP001241537">
    <property type="component" value="Unassembled WGS sequence"/>
</dbReference>
<dbReference type="PANTHER" id="PTHR40599:SF1">
    <property type="entry name" value="[CITRATE [PRO-3S]-LYASE] LIGASE"/>
    <property type="match status" value="1"/>
</dbReference>
<dbReference type="NCBIfam" id="TIGR00124">
    <property type="entry name" value="cit_ly_ligase"/>
    <property type="match status" value="1"/>
</dbReference>
<evidence type="ECO:0000313" key="5">
    <source>
        <dbReference type="EMBL" id="MDQ0151424.1"/>
    </source>
</evidence>
<gene>
    <name evidence="5" type="ORF">J2S20_000098</name>
</gene>
<keyword evidence="2 3" id="KW-0067">ATP-binding</keyword>
<evidence type="ECO:0000259" key="4">
    <source>
        <dbReference type="SMART" id="SM00764"/>
    </source>
</evidence>
<dbReference type="Gene3D" id="3.40.630.30">
    <property type="match status" value="1"/>
</dbReference>
<keyword evidence="3 5" id="KW-0436">Ligase</keyword>
<dbReference type="PANTHER" id="PTHR40599">
    <property type="entry name" value="[CITRATE [PRO-3S]-LYASE] LIGASE"/>
    <property type="match status" value="1"/>
</dbReference>
<dbReference type="RefSeq" id="WP_307251885.1">
    <property type="nucleotide sequence ID" value="NZ_JAUSTO010000001.1"/>
</dbReference>
<sequence>MIEDYYIREIALSYPPERTALSEFLSAHELRFEEDIELAYGVYDEDEVLHGCGCAAGALLKCFALDASLRGHNMLGALVSELLQNRFAAGISELFVITRRHNETLFLSCGFHVLAHTEQVTMLENRAQGPERYAAAIRAAAPSDFKVISEKAAADAGHGPQIGAIVMNCNPFTLGHRALVAYAAARCDFLYLFVVEEDRSMFSSAVRMELVKAATGDLKNVYPVFSGPYMISASTFPSYFLKAGEDAAALQCELDITLFAERIAPALNITVRFAGEEPLDPTTARYNRAMRELLPARGIQFTEIPRVSDASAPISASRVRALLKKQGWTETLRTLVPQSTAAYLERTFPPKEEESLTD</sequence>
<keyword evidence="6" id="KW-1185">Reference proteome</keyword>
<evidence type="ECO:0000256" key="3">
    <source>
        <dbReference type="PIRNR" id="PIRNR005751"/>
    </source>
</evidence>
<accession>A0AAE3V7U8</accession>
<dbReference type="EMBL" id="JAUSTO010000001">
    <property type="protein sequence ID" value="MDQ0151424.1"/>
    <property type="molecule type" value="Genomic_DNA"/>
</dbReference>
<dbReference type="InterPro" id="IPR014729">
    <property type="entry name" value="Rossmann-like_a/b/a_fold"/>
</dbReference>
<dbReference type="SUPFAM" id="SSF55729">
    <property type="entry name" value="Acyl-CoA N-acyltransferases (Nat)"/>
    <property type="match status" value="1"/>
</dbReference>
<dbReference type="Pfam" id="PF08218">
    <property type="entry name" value="Citrate_ly_lig"/>
    <property type="match status" value="1"/>
</dbReference>
<dbReference type="SMART" id="SM00764">
    <property type="entry name" value="Citrate_ly_lig"/>
    <property type="match status" value="1"/>
</dbReference>
<dbReference type="GO" id="GO:0005524">
    <property type="term" value="F:ATP binding"/>
    <property type="evidence" value="ECO:0007669"/>
    <property type="project" value="UniProtKB-UniRule"/>
</dbReference>
<keyword evidence="1 3" id="KW-0547">Nucleotide-binding</keyword>
<evidence type="ECO:0000313" key="6">
    <source>
        <dbReference type="Proteomes" id="UP001241537"/>
    </source>
</evidence>
<evidence type="ECO:0000256" key="2">
    <source>
        <dbReference type="ARBA" id="ARBA00022840"/>
    </source>
</evidence>
<protein>
    <recommendedName>
        <fullName evidence="3">[Citrate [pro-3S]-lyase] ligase</fullName>
        <ecNumber evidence="3">6.2.1.22</ecNumber>
    </recommendedName>
</protein>
<evidence type="ECO:0000256" key="1">
    <source>
        <dbReference type="ARBA" id="ARBA00022741"/>
    </source>
</evidence>
<dbReference type="GO" id="GO:0008771">
    <property type="term" value="F:[citrate (pro-3S)-lyase] ligase activity"/>
    <property type="evidence" value="ECO:0007669"/>
    <property type="project" value="UniProtKB-EC"/>
</dbReference>
<dbReference type="SUPFAM" id="SSF52374">
    <property type="entry name" value="Nucleotidylyl transferase"/>
    <property type="match status" value="1"/>
</dbReference>
<dbReference type="AlphaFoldDB" id="A0AAE3V7U8"/>
<comment type="function">
    <text evidence="3">Acetylation of prosthetic group (2-(5''-phosphoribosyl)-3'-dephosphocoenzyme-A) of the gamma subunit of citrate lyase.</text>
</comment>
<dbReference type="PIRSF" id="PIRSF005751">
    <property type="entry name" value="Acet_citr_lig"/>
    <property type="match status" value="1"/>
</dbReference>
<feature type="domain" description="Citrate lyase ligase C-terminal" evidence="4">
    <location>
        <begin position="162"/>
        <end position="344"/>
    </location>
</feature>
<dbReference type="InterPro" id="IPR016181">
    <property type="entry name" value="Acyl_CoA_acyltransferase"/>
</dbReference>
<dbReference type="EC" id="6.2.1.22" evidence="3"/>
<dbReference type="Gene3D" id="3.40.50.620">
    <property type="entry name" value="HUPs"/>
    <property type="match status" value="1"/>
</dbReference>
<comment type="caution">
    <text evidence="5">The sequence shown here is derived from an EMBL/GenBank/DDBJ whole genome shotgun (WGS) entry which is preliminary data.</text>
</comment>
<proteinExistence type="predicted"/>